<sequence length="605" mass="66467">MSTSQRCNFRLPLTGTFPHCFVEGKGGQEKWVDEQTVGDQSNPGAWMHGITTFDSTKNYLHLPGAIGMYALSVGVQNIGETLPPPVYALLSGLNASTVGIIALAAVQLADKAIRDKLTRILVILGACAGICYNALWYFPVLMVIGGLVTVIWDGYLSQIIRKSAARWTRRTIQPEERREDDAAPEIELTEQYSAQGHHSDGRVRSRKTGQTVQRGNLSQTESNILDPAESNPGHQHIIQIWVGISICIIFFASFIGVLVGRGAMNTPPLILDLFANIYLAGTVIFGGGPVVIPLLRSYVVDPGWVSGRDFLIGLALIQAFPGPNFNFAVFLGSLAMRNSRFHSVLGAFVCFLGIFVPGITLAVAIQSFWRVLRRRKWVVELLRGINATAVGLVFTAVYRLWEIGYLTSEATNGQSLAKEPWWVVVAAITYAGNAWFKVPPAAAIVMGAVMGLCCYMCRFPMKPRTAAMLYNALIRTHHITSRKKVSALKRAADTHACFVLLRSGGCPGIMYVEAKEKEAVESWVNVVRNLRYKDFQLVTRPGALEGEDSHSGHSGERCGKLKDSRKGKRESGVGLSEVETVKEFGGLMEQRGVWEWWRKGMGYAG</sequence>
<dbReference type="EMBL" id="VCAU01000035">
    <property type="protein sequence ID" value="KAF9889501.1"/>
    <property type="molecule type" value="Genomic_DNA"/>
</dbReference>
<keyword evidence="10" id="KW-1185">Reference proteome</keyword>
<name>A0AAD4CN39_ASPNN</name>
<dbReference type="CDD" id="cd24163">
    <property type="entry name" value="RWDD2_C"/>
    <property type="match status" value="1"/>
</dbReference>
<gene>
    <name evidence="9" type="ORF">FE257_007211</name>
</gene>
<dbReference type="Proteomes" id="UP001194746">
    <property type="component" value="Unassembled WGS sequence"/>
</dbReference>
<proteinExistence type="inferred from homology"/>
<dbReference type="InterPro" id="IPR059181">
    <property type="entry name" value="RWDD2A-B_C"/>
</dbReference>
<dbReference type="GO" id="GO:0015109">
    <property type="term" value="F:chromate transmembrane transporter activity"/>
    <property type="evidence" value="ECO:0007669"/>
    <property type="project" value="InterPro"/>
</dbReference>
<accession>A0AAD4CN39</accession>
<feature type="compositionally biased region" description="Basic and acidic residues" evidence="7">
    <location>
        <begin position="547"/>
        <end position="564"/>
    </location>
</feature>
<keyword evidence="6 8" id="KW-0472">Membrane</keyword>
<feature type="transmembrane region" description="Helical" evidence="8">
    <location>
        <begin position="85"/>
        <end position="105"/>
    </location>
</feature>
<evidence type="ECO:0000256" key="2">
    <source>
        <dbReference type="ARBA" id="ARBA00005262"/>
    </source>
</evidence>
<comment type="subcellular location">
    <subcellularLocation>
        <location evidence="1">Cell membrane</location>
        <topology evidence="1">Multi-pass membrane protein</topology>
    </subcellularLocation>
</comment>
<dbReference type="GO" id="GO:0005886">
    <property type="term" value="C:plasma membrane"/>
    <property type="evidence" value="ECO:0007669"/>
    <property type="project" value="UniProtKB-SubCell"/>
</dbReference>
<keyword evidence="3" id="KW-1003">Cell membrane</keyword>
<evidence type="ECO:0000256" key="3">
    <source>
        <dbReference type="ARBA" id="ARBA00022475"/>
    </source>
</evidence>
<comment type="caution">
    <text evidence="9">The sequence shown here is derived from an EMBL/GenBank/DDBJ whole genome shotgun (WGS) entry which is preliminary data.</text>
</comment>
<evidence type="ECO:0000313" key="10">
    <source>
        <dbReference type="Proteomes" id="UP001194746"/>
    </source>
</evidence>
<dbReference type="InterPro" id="IPR003370">
    <property type="entry name" value="Chromate_transpt"/>
</dbReference>
<evidence type="ECO:0000256" key="6">
    <source>
        <dbReference type="ARBA" id="ARBA00023136"/>
    </source>
</evidence>
<reference evidence="9" key="1">
    <citation type="journal article" date="2019" name="Beilstein J. Org. Chem.">
        <title>Nanangenines: drimane sesquiterpenoids as the dominant metabolite cohort of a novel Australian fungus, Aspergillus nanangensis.</title>
        <authorList>
            <person name="Lacey H.J."/>
            <person name="Gilchrist C.L.M."/>
            <person name="Crombie A."/>
            <person name="Kalaitzis J.A."/>
            <person name="Vuong D."/>
            <person name="Rutledge P.J."/>
            <person name="Turner P."/>
            <person name="Pitt J.I."/>
            <person name="Lacey E."/>
            <person name="Chooi Y.H."/>
            <person name="Piggott A.M."/>
        </authorList>
    </citation>
    <scope>NUCLEOTIDE SEQUENCE</scope>
    <source>
        <strain evidence="9">MST-FP2251</strain>
    </source>
</reference>
<keyword evidence="4 8" id="KW-0812">Transmembrane</keyword>
<protein>
    <recommendedName>
        <fullName evidence="11">Chromate ion transporter</fullName>
    </recommendedName>
</protein>
<dbReference type="PANTHER" id="PTHR33567:SF3">
    <property type="entry name" value="CHROMATE ION TRANSPORTER (EUROFUNG)"/>
    <property type="match status" value="1"/>
</dbReference>
<organism evidence="9 10">
    <name type="scientific">Aspergillus nanangensis</name>
    <dbReference type="NCBI Taxonomy" id="2582783"/>
    <lineage>
        <taxon>Eukaryota</taxon>
        <taxon>Fungi</taxon>
        <taxon>Dikarya</taxon>
        <taxon>Ascomycota</taxon>
        <taxon>Pezizomycotina</taxon>
        <taxon>Eurotiomycetes</taxon>
        <taxon>Eurotiomycetidae</taxon>
        <taxon>Eurotiales</taxon>
        <taxon>Aspergillaceae</taxon>
        <taxon>Aspergillus</taxon>
        <taxon>Aspergillus subgen. Circumdati</taxon>
    </lineage>
</organism>
<feature type="transmembrane region" description="Helical" evidence="8">
    <location>
        <begin position="310"/>
        <end position="332"/>
    </location>
</feature>
<evidence type="ECO:0000313" key="9">
    <source>
        <dbReference type="EMBL" id="KAF9889501.1"/>
    </source>
</evidence>
<feature type="transmembrane region" description="Helical" evidence="8">
    <location>
        <begin position="344"/>
        <end position="369"/>
    </location>
</feature>
<reference evidence="9" key="2">
    <citation type="submission" date="2020-02" db="EMBL/GenBank/DDBJ databases">
        <authorList>
            <person name="Gilchrist C.L.M."/>
            <person name="Chooi Y.-H."/>
        </authorList>
    </citation>
    <scope>NUCLEOTIDE SEQUENCE</scope>
    <source>
        <strain evidence="9">MST-FP2251</strain>
    </source>
</reference>
<feature type="transmembrane region" description="Helical" evidence="8">
    <location>
        <begin position="240"/>
        <end position="263"/>
    </location>
</feature>
<dbReference type="Pfam" id="PF02417">
    <property type="entry name" value="Chromate_transp"/>
    <property type="match status" value="2"/>
</dbReference>
<dbReference type="PANTHER" id="PTHR33567">
    <property type="entry name" value="CHROMATE ION TRANSPORTER (EUROFUNG)"/>
    <property type="match status" value="1"/>
</dbReference>
<dbReference type="AlphaFoldDB" id="A0AAD4CN39"/>
<feature type="region of interest" description="Disordered" evidence="7">
    <location>
        <begin position="545"/>
        <end position="573"/>
    </location>
</feature>
<feature type="region of interest" description="Disordered" evidence="7">
    <location>
        <begin position="193"/>
        <end position="216"/>
    </location>
</feature>
<feature type="transmembrane region" description="Helical" evidence="8">
    <location>
        <begin position="59"/>
        <end position="79"/>
    </location>
</feature>
<feature type="transmembrane region" description="Helical" evidence="8">
    <location>
        <begin position="275"/>
        <end position="298"/>
    </location>
</feature>
<feature type="transmembrane region" description="Helical" evidence="8">
    <location>
        <begin position="117"/>
        <end position="135"/>
    </location>
</feature>
<keyword evidence="5 8" id="KW-1133">Transmembrane helix</keyword>
<evidence type="ECO:0000256" key="5">
    <source>
        <dbReference type="ARBA" id="ARBA00022989"/>
    </source>
</evidence>
<evidence type="ECO:0000256" key="8">
    <source>
        <dbReference type="SAM" id="Phobius"/>
    </source>
</evidence>
<comment type="similarity">
    <text evidence="2">Belongs to the chromate ion transporter (CHR) (TC 2.A.51) family.</text>
</comment>
<evidence type="ECO:0008006" key="11">
    <source>
        <dbReference type="Google" id="ProtNLM"/>
    </source>
</evidence>
<evidence type="ECO:0000256" key="7">
    <source>
        <dbReference type="SAM" id="MobiDB-lite"/>
    </source>
</evidence>
<evidence type="ECO:0000256" key="1">
    <source>
        <dbReference type="ARBA" id="ARBA00004651"/>
    </source>
</evidence>
<evidence type="ECO:0000256" key="4">
    <source>
        <dbReference type="ARBA" id="ARBA00022692"/>
    </source>
</evidence>